<feature type="region of interest" description="Disordered" evidence="2">
    <location>
        <begin position="124"/>
        <end position="160"/>
    </location>
</feature>
<dbReference type="GO" id="GO:0004045">
    <property type="term" value="F:peptidyl-tRNA hydrolase activity"/>
    <property type="evidence" value="ECO:0007669"/>
    <property type="project" value="UniProtKB-EC"/>
</dbReference>
<organism evidence="4 5">
    <name type="scientific">Sphingomonas changnyeongensis</name>
    <dbReference type="NCBI Taxonomy" id="2698679"/>
    <lineage>
        <taxon>Bacteria</taxon>
        <taxon>Pseudomonadati</taxon>
        <taxon>Pseudomonadota</taxon>
        <taxon>Alphaproteobacteria</taxon>
        <taxon>Sphingomonadales</taxon>
        <taxon>Sphingomonadaceae</taxon>
        <taxon>Sphingomonas</taxon>
    </lineage>
</organism>
<dbReference type="SUPFAM" id="SSF75620">
    <property type="entry name" value="Release factor"/>
    <property type="match status" value="1"/>
</dbReference>
<dbReference type="EC" id="3.1.1.29" evidence="4"/>
<reference evidence="4 5" key="1">
    <citation type="submission" date="2020-01" db="EMBL/GenBank/DDBJ databases">
        <title>Sphingomonas sp. C33 whole genome sequece.</title>
        <authorList>
            <person name="Park C."/>
        </authorList>
    </citation>
    <scope>NUCLEOTIDE SEQUENCE [LARGE SCALE GENOMIC DNA]</scope>
    <source>
        <strain evidence="4 5">C33</strain>
    </source>
</reference>
<dbReference type="InterPro" id="IPR045853">
    <property type="entry name" value="Pep_chain_release_fac_I_sf"/>
</dbReference>
<feature type="compositionally biased region" description="Basic residues" evidence="2">
    <location>
        <begin position="126"/>
        <end position="138"/>
    </location>
</feature>
<evidence type="ECO:0000256" key="2">
    <source>
        <dbReference type="SAM" id="MobiDB-lite"/>
    </source>
</evidence>
<accession>A0A7Z2NX23</accession>
<sequence length="160" mass="17702">MSRHRCPRGSAVLRRAGRADPVPVPAPDRPALPEAAIEERFLAATGPGGQNVNKVATAVQLRLDVFALRLPPPVYQRLKELAGSRWTKEGEIVITVRAHRTQDANRQDARARLAELVGRAFERPAKRVKTRPSRAAKARRVDAKKSRSIVKQGRGRITPD</sequence>
<dbReference type="NCBIfam" id="NF006718">
    <property type="entry name" value="PRK09256.1"/>
    <property type="match status" value="1"/>
</dbReference>
<dbReference type="Proteomes" id="UP000464468">
    <property type="component" value="Chromosome"/>
</dbReference>
<dbReference type="Gene3D" id="3.30.160.20">
    <property type="match status" value="1"/>
</dbReference>
<dbReference type="EMBL" id="CP047895">
    <property type="protein sequence ID" value="QHL91370.1"/>
    <property type="molecule type" value="Genomic_DNA"/>
</dbReference>
<proteinExistence type="inferred from homology"/>
<evidence type="ECO:0000313" key="5">
    <source>
        <dbReference type="Proteomes" id="UP000464468"/>
    </source>
</evidence>
<keyword evidence="4" id="KW-0378">Hydrolase</keyword>
<dbReference type="AlphaFoldDB" id="A0A7Z2NX23"/>
<feature type="region of interest" description="Disordered" evidence="2">
    <location>
        <begin position="1"/>
        <end position="30"/>
    </location>
</feature>
<evidence type="ECO:0000256" key="1">
    <source>
        <dbReference type="ARBA" id="ARBA00010835"/>
    </source>
</evidence>
<dbReference type="GO" id="GO:0043022">
    <property type="term" value="F:ribosome binding"/>
    <property type="evidence" value="ECO:0007669"/>
    <property type="project" value="TreeGrafter"/>
</dbReference>
<protein>
    <submittedName>
        <fullName evidence="4">Aminoacyl-tRNA hydrolase</fullName>
        <ecNumber evidence="4">3.1.1.29</ecNumber>
    </submittedName>
</protein>
<dbReference type="PANTHER" id="PTHR47814">
    <property type="entry name" value="PEPTIDYL-TRNA HYDROLASE ARFB"/>
    <property type="match status" value="1"/>
</dbReference>
<feature type="domain" description="Prokaryotic-type class I peptide chain release factors" evidence="3">
    <location>
        <begin position="43"/>
        <end position="59"/>
    </location>
</feature>
<dbReference type="GO" id="GO:0072344">
    <property type="term" value="P:rescue of stalled ribosome"/>
    <property type="evidence" value="ECO:0007669"/>
    <property type="project" value="TreeGrafter"/>
</dbReference>
<dbReference type="PANTHER" id="PTHR47814:SF1">
    <property type="entry name" value="PEPTIDYL-TRNA HYDROLASE ARFB"/>
    <property type="match status" value="1"/>
</dbReference>
<dbReference type="GO" id="GO:0003747">
    <property type="term" value="F:translation release factor activity"/>
    <property type="evidence" value="ECO:0007669"/>
    <property type="project" value="InterPro"/>
</dbReference>
<dbReference type="Pfam" id="PF00472">
    <property type="entry name" value="RF-1"/>
    <property type="match status" value="1"/>
</dbReference>
<name>A0A7Z2NX23_9SPHN</name>
<gene>
    <name evidence="4" type="ORF">GVO57_11800</name>
</gene>
<dbReference type="InterPro" id="IPR000352">
    <property type="entry name" value="Pep_chain_release_fac_I"/>
</dbReference>
<dbReference type="PROSITE" id="PS00745">
    <property type="entry name" value="RF_PROK_I"/>
    <property type="match status" value="1"/>
</dbReference>
<keyword evidence="5" id="KW-1185">Reference proteome</keyword>
<evidence type="ECO:0000259" key="3">
    <source>
        <dbReference type="PROSITE" id="PS00745"/>
    </source>
</evidence>
<dbReference type="KEGG" id="schy:GVO57_11800"/>
<comment type="similarity">
    <text evidence="1">Belongs to the prokaryotic/mitochondrial release factor family.</text>
</comment>
<evidence type="ECO:0000313" key="4">
    <source>
        <dbReference type="EMBL" id="QHL91370.1"/>
    </source>
</evidence>